<name>A0ABM7G1F9_9SPHN</name>
<protein>
    <recommendedName>
        <fullName evidence="3">Peptidase C39-like domain-containing protein</fullName>
    </recommendedName>
</protein>
<sequence length="194" mass="21885">MSEEAALALMEARQELKPLRQGQLDGFCGVYAVLNAVRLLAYPDRQLHPAELRRMFHKAVHILSRHRLLKMGATFGLDPKPWQQMLDSLLPDIEHIAGFAIRQRKVFKAKAGLKASTAIGAMRNQIDQGRPIVLILDGAYDHWTVIAGYSHHRLHLFDSDGYHWINPASVGLDDTLPHILRADSTFAFERLPPP</sequence>
<dbReference type="EMBL" id="AP018817">
    <property type="protein sequence ID" value="BBF68391.1"/>
    <property type="molecule type" value="Genomic_DNA"/>
</dbReference>
<evidence type="ECO:0000313" key="1">
    <source>
        <dbReference type="EMBL" id="BBF68391.1"/>
    </source>
</evidence>
<dbReference type="RefSeq" id="WP_261935840.1">
    <property type="nucleotide sequence ID" value="NZ_AP018817.1"/>
</dbReference>
<accession>A0ABM7G1F9</accession>
<dbReference type="Proteomes" id="UP001059971">
    <property type="component" value="Chromosome 1"/>
</dbReference>
<evidence type="ECO:0008006" key="3">
    <source>
        <dbReference type="Google" id="ProtNLM"/>
    </source>
</evidence>
<evidence type="ECO:0000313" key="2">
    <source>
        <dbReference type="Proteomes" id="UP001059971"/>
    </source>
</evidence>
<reference evidence="1" key="1">
    <citation type="submission" date="2018-07" db="EMBL/GenBank/DDBJ databases">
        <title>Complete genome sequence of Sphingomonas bisphenolicum strain AO1, a bisphenol A degradative bacterium isolated from Japanese farm field.</title>
        <authorList>
            <person name="Murakami M."/>
            <person name="Koh M."/>
            <person name="Koba S."/>
            <person name="Matsumura Y."/>
        </authorList>
    </citation>
    <scope>NUCLEOTIDE SEQUENCE</scope>
    <source>
        <strain evidence="1">AO1</strain>
    </source>
</reference>
<organism evidence="1 2">
    <name type="scientific">Sphingomonas bisphenolicum</name>
    <dbReference type="NCBI Taxonomy" id="296544"/>
    <lineage>
        <taxon>Bacteria</taxon>
        <taxon>Pseudomonadati</taxon>
        <taxon>Pseudomonadota</taxon>
        <taxon>Alphaproteobacteria</taxon>
        <taxon>Sphingomonadales</taxon>
        <taxon>Sphingomonadaceae</taxon>
        <taxon>Sphingomonas</taxon>
    </lineage>
</organism>
<proteinExistence type="predicted"/>
<keyword evidence="2" id="KW-1185">Reference proteome</keyword>
<gene>
    <name evidence="1" type="ORF">SBA_ch1_05910</name>
</gene>